<dbReference type="AlphaFoldDB" id="A0A4Y7Q687"/>
<evidence type="ECO:0000313" key="1">
    <source>
        <dbReference type="EMBL" id="TDL22728.1"/>
    </source>
</evidence>
<reference evidence="1 2" key="1">
    <citation type="submission" date="2018-06" db="EMBL/GenBank/DDBJ databases">
        <title>A transcriptomic atlas of mushroom development highlights an independent origin of complex multicellularity.</title>
        <authorList>
            <consortium name="DOE Joint Genome Institute"/>
            <person name="Krizsan K."/>
            <person name="Almasi E."/>
            <person name="Merenyi Z."/>
            <person name="Sahu N."/>
            <person name="Viragh M."/>
            <person name="Koszo T."/>
            <person name="Mondo S."/>
            <person name="Kiss B."/>
            <person name="Balint B."/>
            <person name="Kues U."/>
            <person name="Barry K."/>
            <person name="Hegedus J.C."/>
            <person name="Henrissat B."/>
            <person name="Johnson J."/>
            <person name="Lipzen A."/>
            <person name="Ohm R."/>
            <person name="Nagy I."/>
            <person name="Pangilinan J."/>
            <person name="Yan J."/>
            <person name="Xiong Y."/>
            <person name="Grigoriev I.V."/>
            <person name="Hibbett D.S."/>
            <person name="Nagy L.G."/>
        </authorList>
    </citation>
    <scope>NUCLEOTIDE SEQUENCE [LARGE SCALE GENOMIC DNA]</scope>
    <source>
        <strain evidence="1 2">SZMC22713</strain>
    </source>
</reference>
<dbReference type="EMBL" id="ML170173">
    <property type="protein sequence ID" value="TDL22728.1"/>
    <property type="molecule type" value="Genomic_DNA"/>
</dbReference>
<name>A0A4Y7Q687_9AGAM</name>
<gene>
    <name evidence="1" type="ORF">BD410DRAFT_788020</name>
</gene>
<organism evidence="1 2">
    <name type="scientific">Rickenella mellea</name>
    <dbReference type="NCBI Taxonomy" id="50990"/>
    <lineage>
        <taxon>Eukaryota</taxon>
        <taxon>Fungi</taxon>
        <taxon>Dikarya</taxon>
        <taxon>Basidiomycota</taxon>
        <taxon>Agaricomycotina</taxon>
        <taxon>Agaricomycetes</taxon>
        <taxon>Hymenochaetales</taxon>
        <taxon>Rickenellaceae</taxon>
        <taxon>Rickenella</taxon>
    </lineage>
</organism>
<proteinExistence type="predicted"/>
<sequence length="118" mass="13359">MSKLRIATPEYHPTSSPNQHIRYFSGRGGSVKFIANGYCSRLVGWALASQSTVESPTRRSVIKSQLISTLQHRRHVLTCRSLRSRSPASHKTHFQLPNSPSVTHDFSLMNTLVLNRRM</sequence>
<dbReference type="Proteomes" id="UP000294933">
    <property type="component" value="Unassembled WGS sequence"/>
</dbReference>
<evidence type="ECO:0000313" key="2">
    <source>
        <dbReference type="Proteomes" id="UP000294933"/>
    </source>
</evidence>
<accession>A0A4Y7Q687</accession>
<keyword evidence="2" id="KW-1185">Reference proteome</keyword>
<protein>
    <submittedName>
        <fullName evidence="1">Uncharacterized protein</fullName>
    </submittedName>
</protein>
<dbReference type="VEuPathDB" id="FungiDB:BD410DRAFT_788020"/>